<keyword evidence="3" id="KW-1185">Reference proteome</keyword>
<keyword evidence="1" id="KW-0812">Transmembrane</keyword>
<reference evidence="2 3" key="1">
    <citation type="journal article" date="2014" name="Genome Announc.">
        <title>Genome Sequence of the Microsporidian Species Nematocida sp1 Strain ERTm6 (ATCC PRA-372).</title>
        <authorList>
            <person name="Bakowski M.A."/>
            <person name="Priest M."/>
            <person name="Young S."/>
            <person name="Cuomo C.A."/>
            <person name="Troemel E.R."/>
        </authorList>
    </citation>
    <scope>NUCLEOTIDE SEQUENCE [LARGE SCALE GENOMIC DNA]</scope>
    <source>
        <strain evidence="2 3">ERTm6</strain>
    </source>
</reference>
<dbReference type="InterPro" id="IPR008936">
    <property type="entry name" value="Rho_GTPase_activation_prot"/>
</dbReference>
<dbReference type="GeneID" id="77676849"/>
<keyword evidence="1" id="KW-0472">Membrane</keyword>
<feature type="non-terminal residue" evidence="2">
    <location>
        <position position="1"/>
    </location>
</feature>
<protein>
    <recommendedName>
        <fullName evidence="4">Rho-GAP domain-containing protein</fullName>
    </recommendedName>
</protein>
<gene>
    <name evidence="2" type="ORF">NESG_01876</name>
</gene>
<dbReference type="SUPFAM" id="SSF48350">
    <property type="entry name" value="GTPase activation domain, GAP"/>
    <property type="match status" value="1"/>
</dbReference>
<name>A0A086J170_NEMA1</name>
<keyword evidence="1" id="KW-1133">Transmembrane helix</keyword>
<dbReference type="RefSeq" id="XP_052904443.1">
    <property type="nucleotide sequence ID" value="XM_053049493.1"/>
</dbReference>
<evidence type="ECO:0008006" key="4">
    <source>
        <dbReference type="Google" id="ProtNLM"/>
    </source>
</evidence>
<dbReference type="AlphaFoldDB" id="A0A086J170"/>
<proteinExistence type="predicted"/>
<evidence type="ECO:0000313" key="2">
    <source>
        <dbReference type="EMBL" id="KFG25888.1"/>
    </source>
</evidence>
<sequence>VKESRFHKAVRTIEPRPSFLKRILKLICSPFTKYRRRKRFLYRTETTNALLHLINTHAYTNKQIFMHPVLNPDMKKSFKQFESVDYSRHTSEEVFGFIKLHLMKSSGPLIKKQILKKIISPTYDKTQIPMIIKEIYVKNNIYNVRNIQILFCLLIYMYRSFKYNAISGMFLIGVFIPLFFGEEETAKLKKNNSQNYFVLINRWNDILKYLPKGSTQ</sequence>
<comment type="caution">
    <text evidence="2">The sequence shown here is derived from an EMBL/GenBank/DDBJ whole genome shotgun (WGS) entry which is preliminary data.</text>
</comment>
<accession>A0A086J170</accession>
<feature type="transmembrane region" description="Helical" evidence="1">
    <location>
        <begin position="140"/>
        <end position="158"/>
    </location>
</feature>
<dbReference type="Proteomes" id="UP000054524">
    <property type="component" value="Unassembled WGS sequence"/>
</dbReference>
<organism evidence="2 3">
    <name type="scientific">Nematocida ausubeli (strain ATCC PRA-371 / ERTm2)</name>
    <name type="common">Nematode killer fungus</name>
    <dbReference type="NCBI Taxonomy" id="1913371"/>
    <lineage>
        <taxon>Eukaryota</taxon>
        <taxon>Fungi</taxon>
        <taxon>Fungi incertae sedis</taxon>
        <taxon>Microsporidia</taxon>
        <taxon>Nematocida</taxon>
    </lineage>
</organism>
<evidence type="ECO:0000313" key="3">
    <source>
        <dbReference type="Proteomes" id="UP000054524"/>
    </source>
</evidence>
<dbReference type="EMBL" id="AKIJ01000004">
    <property type="protein sequence ID" value="KFG25888.1"/>
    <property type="molecule type" value="Genomic_DNA"/>
</dbReference>
<feature type="transmembrane region" description="Helical" evidence="1">
    <location>
        <begin position="164"/>
        <end position="181"/>
    </location>
</feature>
<evidence type="ECO:0000256" key="1">
    <source>
        <dbReference type="SAM" id="Phobius"/>
    </source>
</evidence>
<dbReference type="HOGENOM" id="CLU_111414_0_0_1"/>